<dbReference type="RefSeq" id="WP_194943860.1">
    <property type="nucleotide sequence ID" value="NZ_CP102487.1"/>
</dbReference>
<dbReference type="EMBL" id="CP102487">
    <property type="protein sequence ID" value="UUX57455.1"/>
    <property type="molecule type" value="Genomic_DNA"/>
</dbReference>
<sequence>MAICYEVLAVQSSSGLTITSYLPEPGSSSADALELLRSRNAGAEHAAVAD</sequence>
<dbReference type="AlphaFoldDB" id="A0AA94XUL9"/>
<evidence type="ECO:0000313" key="1">
    <source>
        <dbReference type="EMBL" id="UUX57455.1"/>
    </source>
</evidence>
<reference evidence="1" key="1">
    <citation type="journal article" date="2022" name="Pest Manag. Sci.">
        <title>Glutamicibacter halophytocola-mediated host fitness of potato tuber moth on Solanaceae crops.</title>
        <authorList>
            <person name="Wang W."/>
            <person name="Xiao G."/>
            <person name="Du G."/>
            <person name="Chang L."/>
            <person name="Yang Y."/>
            <person name="Ye J."/>
            <person name="Chen B."/>
        </authorList>
    </citation>
    <scope>NUCLEOTIDE SEQUENCE</scope>
    <source>
        <strain evidence="1">S2</strain>
    </source>
</reference>
<evidence type="ECO:0000313" key="2">
    <source>
        <dbReference type="Proteomes" id="UP001060018"/>
    </source>
</evidence>
<accession>A0AA94XUL9</accession>
<name>A0AA94XUL9_9MICC</name>
<dbReference type="Proteomes" id="UP001060018">
    <property type="component" value="Chromosome"/>
</dbReference>
<gene>
    <name evidence="1" type="ORF">NUH22_08895</name>
</gene>
<proteinExistence type="predicted"/>
<organism evidence="1 2">
    <name type="scientific">Glutamicibacter halophytocola</name>
    <dbReference type="NCBI Taxonomy" id="1933880"/>
    <lineage>
        <taxon>Bacteria</taxon>
        <taxon>Bacillati</taxon>
        <taxon>Actinomycetota</taxon>
        <taxon>Actinomycetes</taxon>
        <taxon>Micrococcales</taxon>
        <taxon>Micrococcaceae</taxon>
        <taxon>Glutamicibacter</taxon>
    </lineage>
</organism>
<protein>
    <submittedName>
        <fullName evidence="1">Uncharacterized protein</fullName>
    </submittedName>
</protein>